<dbReference type="SUPFAM" id="SSF54403">
    <property type="entry name" value="Cystatin/monellin"/>
    <property type="match status" value="1"/>
</dbReference>
<dbReference type="Gene3D" id="3.10.450.10">
    <property type="match status" value="1"/>
</dbReference>
<dbReference type="AlphaFoldDB" id="A0AAF0Q5X4"/>
<dbReference type="InterPro" id="IPR000010">
    <property type="entry name" value="Cystatin_dom"/>
</dbReference>
<dbReference type="PANTHER" id="PTHR47364">
    <property type="entry name" value="CYSTEINE PROTEINASE INHIBITOR 5"/>
    <property type="match status" value="1"/>
</dbReference>
<accession>A0AAF0Q5X4</accession>
<keyword evidence="1" id="KW-0646">Protease inhibitor</keyword>
<evidence type="ECO:0000313" key="5">
    <source>
        <dbReference type="Proteomes" id="UP001234989"/>
    </source>
</evidence>
<evidence type="ECO:0000313" key="4">
    <source>
        <dbReference type="EMBL" id="WMV16175.1"/>
    </source>
</evidence>
<sequence length="127" mass="14072">MPSIPGDFKGFIEKTTLLISASDTSLTSLIFIDSLSETAMRVLDETPIDPNDPKVVKIAKFAVDERNKQVRTKFELEKVNAGGTETIPDGTVYQLNISVIESEVYFTTRFVAVLVHPDGSKELMSFE</sequence>
<dbReference type="InterPro" id="IPR046350">
    <property type="entry name" value="Cystatin_sf"/>
</dbReference>
<dbReference type="PANTHER" id="PTHR47364:SF9">
    <property type="entry name" value="CYSTEINE PROTEINASE INHIBITOR 5-LIKE"/>
    <property type="match status" value="1"/>
</dbReference>
<dbReference type="GO" id="GO:0004869">
    <property type="term" value="F:cysteine-type endopeptidase inhibitor activity"/>
    <property type="evidence" value="ECO:0007669"/>
    <property type="project" value="UniProtKB-KW"/>
</dbReference>
<feature type="domain" description="Cystatin" evidence="3">
    <location>
        <begin position="50"/>
        <end position="127"/>
    </location>
</feature>
<gene>
    <name evidence="4" type="ORF">MTR67_009560</name>
</gene>
<dbReference type="Proteomes" id="UP001234989">
    <property type="component" value="Chromosome 2"/>
</dbReference>
<reference evidence="4" key="1">
    <citation type="submission" date="2023-08" db="EMBL/GenBank/DDBJ databases">
        <title>A de novo genome assembly of Solanum verrucosum Schlechtendal, a Mexican diploid species geographically isolated from the other diploid A-genome species in potato relatives.</title>
        <authorList>
            <person name="Hosaka K."/>
        </authorList>
    </citation>
    <scope>NUCLEOTIDE SEQUENCE</scope>
    <source>
        <tissue evidence="4">Young leaves</tissue>
    </source>
</reference>
<proteinExistence type="predicted"/>
<dbReference type="EMBL" id="CP133613">
    <property type="protein sequence ID" value="WMV16175.1"/>
    <property type="molecule type" value="Genomic_DNA"/>
</dbReference>
<organism evidence="4 5">
    <name type="scientific">Solanum verrucosum</name>
    <dbReference type="NCBI Taxonomy" id="315347"/>
    <lineage>
        <taxon>Eukaryota</taxon>
        <taxon>Viridiplantae</taxon>
        <taxon>Streptophyta</taxon>
        <taxon>Embryophyta</taxon>
        <taxon>Tracheophyta</taxon>
        <taxon>Spermatophyta</taxon>
        <taxon>Magnoliopsida</taxon>
        <taxon>eudicotyledons</taxon>
        <taxon>Gunneridae</taxon>
        <taxon>Pentapetalae</taxon>
        <taxon>asterids</taxon>
        <taxon>lamiids</taxon>
        <taxon>Solanales</taxon>
        <taxon>Solanaceae</taxon>
        <taxon>Solanoideae</taxon>
        <taxon>Solaneae</taxon>
        <taxon>Solanum</taxon>
    </lineage>
</organism>
<dbReference type="Pfam" id="PF16845">
    <property type="entry name" value="SQAPI"/>
    <property type="match status" value="1"/>
</dbReference>
<keyword evidence="2" id="KW-0789">Thiol protease inhibitor</keyword>
<dbReference type="CDD" id="cd00042">
    <property type="entry name" value="CY"/>
    <property type="match status" value="1"/>
</dbReference>
<evidence type="ECO:0000259" key="3">
    <source>
        <dbReference type="Pfam" id="PF16845"/>
    </source>
</evidence>
<evidence type="ECO:0000256" key="2">
    <source>
        <dbReference type="ARBA" id="ARBA00022704"/>
    </source>
</evidence>
<keyword evidence="5" id="KW-1185">Reference proteome</keyword>
<evidence type="ECO:0000256" key="1">
    <source>
        <dbReference type="ARBA" id="ARBA00022690"/>
    </source>
</evidence>
<name>A0AAF0Q5X4_SOLVR</name>
<protein>
    <recommendedName>
        <fullName evidence="3">Cystatin domain-containing protein</fullName>
    </recommendedName>
</protein>